<gene>
    <name evidence="6" type="ORF">RRG08_037677</name>
</gene>
<reference evidence="6" key="1">
    <citation type="journal article" date="2023" name="G3 (Bethesda)">
        <title>A reference genome for the long-term kleptoplast-retaining sea slug Elysia crispata morphotype clarki.</title>
        <authorList>
            <person name="Eastman K.E."/>
            <person name="Pendleton A.L."/>
            <person name="Shaikh M.A."/>
            <person name="Suttiyut T."/>
            <person name="Ogas R."/>
            <person name="Tomko P."/>
            <person name="Gavelis G."/>
            <person name="Widhalm J.R."/>
            <person name="Wisecaver J.H."/>
        </authorList>
    </citation>
    <scope>NUCLEOTIDE SEQUENCE</scope>
    <source>
        <strain evidence="6">ECLA1</strain>
    </source>
</reference>
<dbReference type="Pfam" id="PF00023">
    <property type="entry name" value="Ank"/>
    <property type="match status" value="1"/>
</dbReference>
<accession>A0AAE1A7C0</accession>
<dbReference type="InterPro" id="IPR036770">
    <property type="entry name" value="Ankyrin_rpt-contain_sf"/>
</dbReference>
<evidence type="ECO:0000256" key="4">
    <source>
        <dbReference type="SAM" id="MobiDB-lite"/>
    </source>
</evidence>
<dbReference type="InterPro" id="IPR002110">
    <property type="entry name" value="Ankyrin_rpt"/>
</dbReference>
<organism evidence="6 7">
    <name type="scientific">Elysia crispata</name>
    <name type="common">lettuce slug</name>
    <dbReference type="NCBI Taxonomy" id="231223"/>
    <lineage>
        <taxon>Eukaryota</taxon>
        <taxon>Metazoa</taxon>
        <taxon>Spiralia</taxon>
        <taxon>Lophotrochozoa</taxon>
        <taxon>Mollusca</taxon>
        <taxon>Gastropoda</taxon>
        <taxon>Heterobranchia</taxon>
        <taxon>Euthyneura</taxon>
        <taxon>Panpulmonata</taxon>
        <taxon>Sacoglossa</taxon>
        <taxon>Placobranchoidea</taxon>
        <taxon>Plakobranchidae</taxon>
        <taxon>Elysia</taxon>
    </lineage>
</organism>
<comment type="caution">
    <text evidence="6">The sequence shown here is derived from an EMBL/GenBank/DDBJ whole genome shotgun (WGS) entry which is preliminary data.</text>
</comment>
<dbReference type="Pfam" id="PF12796">
    <property type="entry name" value="Ank_2"/>
    <property type="match status" value="2"/>
</dbReference>
<evidence type="ECO:0000256" key="1">
    <source>
        <dbReference type="ARBA" id="ARBA00022737"/>
    </source>
</evidence>
<feature type="compositionally biased region" description="Basic and acidic residues" evidence="4">
    <location>
        <begin position="714"/>
        <end position="730"/>
    </location>
</feature>
<dbReference type="Gene3D" id="1.25.40.20">
    <property type="entry name" value="Ankyrin repeat-containing domain"/>
    <property type="match status" value="4"/>
</dbReference>
<feature type="repeat" description="ANK" evidence="3">
    <location>
        <begin position="76"/>
        <end position="108"/>
    </location>
</feature>
<feature type="repeat" description="ANK" evidence="3">
    <location>
        <begin position="142"/>
        <end position="174"/>
    </location>
</feature>
<dbReference type="PROSITE" id="PS50088">
    <property type="entry name" value="ANK_REPEAT"/>
    <property type="match status" value="4"/>
</dbReference>
<dbReference type="Pfam" id="PF07525">
    <property type="entry name" value="SOCS_box"/>
    <property type="match status" value="1"/>
</dbReference>
<dbReference type="CDD" id="cd03716">
    <property type="entry name" value="SOCS_ASB_like"/>
    <property type="match status" value="1"/>
</dbReference>
<dbReference type="SMART" id="SM00969">
    <property type="entry name" value="SOCS_box"/>
    <property type="match status" value="1"/>
</dbReference>
<evidence type="ECO:0000259" key="5">
    <source>
        <dbReference type="PROSITE" id="PS50225"/>
    </source>
</evidence>
<evidence type="ECO:0000313" key="7">
    <source>
        <dbReference type="Proteomes" id="UP001283361"/>
    </source>
</evidence>
<dbReference type="PRINTS" id="PR01415">
    <property type="entry name" value="ANKYRIN"/>
</dbReference>
<dbReference type="PROSITE" id="PS50297">
    <property type="entry name" value="ANK_REP_REGION"/>
    <property type="match status" value="4"/>
</dbReference>
<dbReference type="Pfam" id="PF13637">
    <property type="entry name" value="Ank_4"/>
    <property type="match status" value="1"/>
</dbReference>
<feature type="repeat" description="ANK" evidence="3">
    <location>
        <begin position="220"/>
        <end position="252"/>
    </location>
</feature>
<evidence type="ECO:0000256" key="3">
    <source>
        <dbReference type="PROSITE-ProRule" id="PRU00023"/>
    </source>
</evidence>
<dbReference type="PANTHER" id="PTHR24126">
    <property type="entry name" value="ANKYRIN REPEAT, PH AND SEC7 DOMAIN CONTAINING PROTEIN SECG-RELATED"/>
    <property type="match status" value="1"/>
</dbReference>
<feature type="domain" description="SOCS box" evidence="5">
    <location>
        <begin position="390"/>
        <end position="425"/>
    </location>
</feature>
<dbReference type="PANTHER" id="PTHR24126:SF68">
    <property type="entry name" value="ANKYRIN REPEAT AND SOCS BOX CONTAINING 18"/>
    <property type="match status" value="1"/>
</dbReference>
<dbReference type="SMART" id="SM00248">
    <property type="entry name" value="ANK"/>
    <property type="match status" value="13"/>
</dbReference>
<dbReference type="PROSITE" id="PS50225">
    <property type="entry name" value="SOCS"/>
    <property type="match status" value="1"/>
</dbReference>
<dbReference type="InterPro" id="IPR001496">
    <property type="entry name" value="SOCS_box"/>
</dbReference>
<sequence length="730" mass="79591">MEEIVPSVSELHRALIDKNFDNVRALVQAGTDVNEVYRQETAFTRAAQEVVGQADELCVEEILNCPNFDPNACNQFDHTPLHEAAKVGRADWVDRLLEMGARPDVVDIAGVSPLTCCASSDSDVCALSLIRQGANVNEKSKDGMTPLHRACAKGATKMARLLLHHDSDVNTACNKGETPLMSAISFYYHYTFGNKKFIDLLDLCEALVGAGCDLNAHDNNGKTALHREVESNNIYGVIFLVQRGCDLNVRNIAGLTPYQTATLPESTKYELARYLLHYGASVVDDTKDINHPIRQRTCPIHCIMQGISKYKLNNQAVACRSLLLQALSESVFPRTFLDREDISSPQRTRTNANETSTNDAASSPRILRRLTDTEQAVTMWAQQASGQPCSLQHQAKLRVRAALGGVNIISKIQQLPIGTSMKRYLNLGVPLEQSSLYKEVRLHAAVFSNDLNEVKKSIESGANVKATFDGESAFSIALRIGTESIISELFRHISSSSQALSPSVVTSSNAHSSVSLEDLSFQSLANTHYSTLGDTTLHLVARAGQTKYVPTALELCKDHLDVKNFAARTPLEEAVCCGHFSTAECLIESGASLFPCPAASGGTDEEQTGPSLLHLAAASGAKRLVELLLEKGADVNAIDKYGFTPLRLALGGGRDYLERDIPLPGLYRDELDQALDSVHMTVRASGPLLAMGTSEVEQFLVHHQSEGEEYADTDINRADHSDTGRDHSDQ</sequence>
<protein>
    <recommendedName>
        <fullName evidence="5">SOCS box domain-containing protein</fullName>
    </recommendedName>
</protein>
<feature type="repeat" description="ANK" evidence="3">
    <location>
        <begin position="608"/>
        <end position="640"/>
    </location>
</feature>
<proteinExistence type="predicted"/>
<dbReference type="SUPFAM" id="SSF48403">
    <property type="entry name" value="Ankyrin repeat"/>
    <property type="match status" value="2"/>
</dbReference>
<feature type="region of interest" description="Disordered" evidence="4">
    <location>
        <begin position="705"/>
        <end position="730"/>
    </location>
</feature>
<dbReference type="AlphaFoldDB" id="A0AAE1A7C0"/>
<name>A0AAE1A7C0_9GAST</name>
<keyword evidence="2 3" id="KW-0040">ANK repeat</keyword>
<dbReference type="Proteomes" id="UP001283361">
    <property type="component" value="Unassembled WGS sequence"/>
</dbReference>
<evidence type="ECO:0000313" key="6">
    <source>
        <dbReference type="EMBL" id="KAK3782674.1"/>
    </source>
</evidence>
<feature type="region of interest" description="Disordered" evidence="4">
    <location>
        <begin position="342"/>
        <end position="363"/>
    </location>
</feature>
<feature type="compositionally biased region" description="Polar residues" evidence="4">
    <location>
        <begin position="343"/>
        <end position="361"/>
    </location>
</feature>
<dbReference type="EMBL" id="JAWDGP010002489">
    <property type="protein sequence ID" value="KAK3782674.1"/>
    <property type="molecule type" value="Genomic_DNA"/>
</dbReference>
<keyword evidence="7" id="KW-1185">Reference proteome</keyword>
<evidence type="ECO:0000256" key="2">
    <source>
        <dbReference type="ARBA" id="ARBA00023043"/>
    </source>
</evidence>
<keyword evidence="1" id="KW-0677">Repeat</keyword>